<dbReference type="AlphaFoldDB" id="A0A424WAZ5"/>
<feature type="domain" description="N-acetyltransferase" evidence="3">
    <location>
        <begin position="8"/>
        <end position="161"/>
    </location>
</feature>
<organism evidence="4 5">
    <name type="scientific">Alcaligenes xylosoxydans xylosoxydans</name>
    <name type="common">Achromobacter xylosoxidans</name>
    <dbReference type="NCBI Taxonomy" id="85698"/>
    <lineage>
        <taxon>Bacteria</taxon>
        <taxon>Pseudomonadati</taxon>
        <taxon>Pseudomonadota</taxon>
        <taxon>Betaproteobacteria</taxon>
        <taxon>Burkholderiales</taxon>
        <taxon>Alcaligenaceae</taxon>
        <taxon>Achromobacter</taxon>
    </lineage>
</organism>
<keyword evidence="2" id="KW-0012">Acyltransferase</keyword>
<dbReference type="PANTHER" id="PTHR43877:SF2">
    <property type="entry name" value="AMINOALKYLPHOSPHONATE N-ACETYLTRANSFERASE-RELATED"/>
    <property type="match status" value="1"/>
</dbReference>
<accession>A0A424WAZ5</accession>
<dbReference type="Proteomes" id="UP000285324">
    <property type="component" value="Unassembled WGS sequence"/>
</dbReference>
<dbReference type="GO" id="GO:0016747">
    <property type="term" value="F:acyltransferase activity, transferring groups other than amino-acyl groups"/>
    <property type="evidence" value="ECO:0007669"/>
    <property type="project" value="InterPro"/>
</dbReference>
<proteinExistence type="predicted"/>
<dbReference type="Pfam" id="PF00583">
    <property type="entry name" value="Acetyltransf_1"/>
    <property type="match status" value="1"/>
</dbReference>
<dbReference type="InterPro" id="IPR000182">
    <property type="entry name" value="GNAT_dom"/>
</dbReference>
<dbReference type="OrthoDB" id="9787920at2"/>
<dbReference type="CDD" id="cd04301">
    <property type="entry name" value="NAT_SF"/>
    <property type="match status" value="1"/>
</dbReference>
<evidence type="ECO:0000256" key="2">
    <source>
        <dbReference type="ARBA" id="ARBA00023315"/>
    </source>
</evidence>
<comment type="caution">
    <text evidence="4">The sequence shown here is derived from an EMBL/GenBank/DDBJ whole genome shotgun (WGS) entry which is preliminary data.</text>
</comment>
<dbReference type="PANTHER" id="PTHR43877">
    <property type="entry name" value="AMINOALKYLPHOSPHONATE N-ACETYLTRANSFERASE-RELATED-RELATED"/>
    <property type="match status" value="1"/>
</dbReference>
<reference evidence="4 5" key="1">
    <citation type="submission" date="2018-08" db="EMBL/GenBank/DDBJ databases">
        <title>Achromobacter xylosoxidans Genome sequencing and assembly.</title>
        <authorList>
            <person name="Wang R."/>
            <person name="Rensing C."/>
            <person name="Li Y."/>
        </authorList>
    </citation>
    <scope>NUCLEOTIDE SEQUENCE [LARGE SCALE GENOMIC DNA]</scope>
    <source>
        <strain evidence="4 5">GD003A</strain>
    </source>
</reference>
<keyword evidence="1 4" id="KW-0808">Transferase</keyword>
<evidence type="ECO:0000259" key="3">
    <source>
        <dbReference type="PROSITE" id="PS51186"/>
    </source>
</evidence>
<sequence>MTDQQQKFMIRPARPEDAVMLEDLLMRTYESTWMPEMTAERDQQFRASGKTAQYVSARGSLFMVCEIDGVLAGMADWENDFIWALHVHPARQGQGVGGALLAWMEAAIQGAGFARARLETDSFNMRSRQFYGKHGYAEIDTYPDEEWDCGFTTVLLEKPLPV</sequence>
<dbReference type="InterPro" id="IPR050832">
    <property type="entry name" value="Bact_Acetyltransf"/>
</dbReference>
<evidence type="ECO:0000313" key="5">
    <source>
        <dbReference type="Proteomes" id="UP000285324"/>
    </source>
</evidence>
<dbReference type="Gene3D" id="3.40.630.30">
    <property type="match status" value="1"/>
</dbReference>
<protein>
    <submittedName>
        <fullName evidence="4">GNAT family N-acetyltransferase</fullName>
    </submittedName>
</protein>
<dbReference type="InterPro" id="IPR016181">
    <property type="entry name" value="Acyl_CoA_acyltransferase"/>
</dbReference>
<dbReference type="PROSITE" id="PS51186">
    <property type="entry name" value="GNAT"/>
    <property type="match status" value="1"/>
</dbReference>
<dbReference type="SUPFAM" id="SSF55729">
    <property type="entry name" value="Acyl-CoA N-acyltransferases (Nat)"/>
    <property type="match status" value="1"/>
</dbReference>
<dbReference type="EMBL" id="QVXO01000027">
    <property type="protein sequence ID" value="RPJ90351.1"/>
    <property type="molecule type" value="Genomic_DNA"/>
</dbReference>
<name>A0A424WAZ5_ALCXX</name>
<dbReference type="RefSeq" id="WP_118933179.1">
    <property type="nucleotide sequence ID" value="NZ_CP061008.1"/>
</dbReference>
<evidence type="ECO:0000313" key="4">
    <source>
        <dbReference type="EMBL" id="RPJ90351.1"/>
    </source>
</evidence>
<evidence type="ECO:0000256" key="1">
    <source>
        <dbReference type="ARBA" id="ARBA00022679"/>
    </source>
</evidence>
<gene>
    <name evidence="4" type="ORF">DY367_17785</name>
</gene>